<gene>
    <name evidence="1" type="ORF">LOK49_LG05G02419</name>
</gene>
<protein>
    <submittedName>
        <fullName evidence="1">Protein EXPORTIN 1A</fullName>
    </submittedName>
</protein>
<dbReference type="Proteomes" id="UP001060215">
    <property type="component" value="Chromosome 4"/>
</dbReference>
<evidence type="ECO:0000313" key="2">
    <source>
        <dbReference type="Proteomes" id="UP001060215"/>
    </source>
</evidence>
<proteinExistence type="predicted"/>
<evidence type="ECO:0000313" key="1">
    <source>
        <dbReference type="EMBL" id="KAI8012937.1"/>
    </source>
</evidence>
<reference evidence="1 2" key="1">
    <citation type="journal article" date="2022" name="Plant J.">
        <title>Chromosome-level genome of Camellia lanceoleosa provides a valuable resource for understanding genome evolution and self-incompatibility.</title>
        <authorList>
            <person name="Gong W."/>
            <person name="Xiao S."/>
            <person name="Wang L."/>
            <person name="Liao Z."/>
            <person name="Chang Y."/>
            <person name="Mo W."/>
            <person name="Hu G."/>
            <person name="Li W."/>
            <person name="Zhao G."/>
            <person name="Zhu H."/>
            <person name="Hu X."/>
            <person name="Ji K."/>
            <person name="Xiang X."/>
            <person name="Song Q."/>
            <person name="Yuan D."/>
            <person name="Jin S."/>
            <person name="Zhang L."/>
        </authorList>
    </citation>
    <scope>NUCLEOTIDE SEQUENCE [LARGE SCALE GENOMIC DNA]</scope>
    <source>
        <strain evidence="1">SQ_2022a</strain>
    </source>
</reference>
<organism evidence="1 2">
    <name type="scientific">Camellia lanceoleosa</name>
    <dbReference type="NCBI Taxonomy" id="1840588"/>
    <lineage>
        <taxon>Eukaryota</taxon>
        <taxon>Viridiplantae</taxon>
        <taxon>Streptophyta</taxon>
        <taxon>Embryophyta</taxon>
        <taxon>Tracheophyta</taxon>
        <taxon>Spermatophyta</taxon>
        <taxon>Magnoliopsida</taxon>
        <taxon>eudicotyledons</taxon>
        <taxon>Gunneridae</taxon>
        <taxon>Pentapetalae</taxon>
        <taxon>asterids</taxon>
        <taxon>Ericales</taxon>
        <taxon>Theaceae</taxon>
        <taxon>Camellia</taxon>
    </lineage>
</organism>
<comment type="caution">
    <text evidence="1">The sequence shown here is derived from an EMBL/GenBank/DDBJ whole genome shotgun (WGS) entry which is preliminary data.</text>
</comment>
<keyword evidence="2" id="KW-1185">Reference proteome</keyword>
<accession>A0ACC0HJ71</accession>
<name>A0ACC0HJ71_9ERIC</name>
<sequence>MVSSEYKQEEDLLSDVEEPNFCPALKLFVGNLPFNVDSATLAALFERIGNVEMAEVLESSQENISALLLGLEYLINISYVDDTEVFKVCLDYWNSLLLELFEAHHNLDDPVATVTMMGLQLIWFFVL</sequence>
<dbReference type="EMBL" id="CM045761">
    <property type="protein sequence ID" value="KAI8012937.1"/>
    <property type="molecule type" value="Genomic_DNA"/>
</dbReference>